<dbReference type="EMBL" id="FUYH01000014">
    <property type="protein sequence ID" value="SKA93398.1"/>
    <property type="molecule type" value="Genomic_DNA"/>
</dbReference>
<sequence length="335" mass="38577">MIREKIIKFANSIGIDCIGFTDIYFSDEFIKRLRERKIFGHLSGFENSDESIRTDVNRLLEGAKTIISIAVPYKTVEIDKTKPYISKSSLGMDYHKVMNYKLKSISEYITNEFSGKCVYYADTGCLHDREIAKKCGIGFYGKNTSIITQKYGSFVFLGEVITDLYIERDLEIDSLCKDCTLCIDVCPINALEKPYYLNAKKCLSYITQKKETINDIEIKKMGLRVYGCDTCQDVCPFNKGVIFSNVKEFHPEEWNINISPDKVLNMTNKEFKNFFGSTSSGWIGKKRFQRNMIIALGNSNNKDYIPLLESKLNDDYLKHYAEKSINRLRGNLNEK</sequence>
<dbReference type="PANTHER" id="PTHR30002">
    <property type="entry name" value="EPOXYQUEUOSINE REDUCTASE"/>
    <property type="match status" value="1"/>
</dbReference>
<feature type="domain" description="4Fe-4S ferredoxin-type" evidence="9">
    <location>
        <begin position="168"/>
        <end position="196"/>
    </location>
</feature>
<proteinExistence type="predicted"/>
<dbReference type="PANTHER" id="PTHR30002:SF4">
    <property type="entry name" value="EPOXYQUEUOSINE REDUCTASE"/>
    <property type="match status" value="1"/>
</dbReference>
<dbReference type="RefSeq" id="WP_078696933.1">
    <property type="nucleotide sequence ID" value="NZ_FUYH01000014.1"/>
</dbReference>
<keyword evidence="6" id="KW-0560">Oxidoreductase</keyword>
<evidence type="ECO:0000259" key="9">
    <source>
        <dbReference type="PROSITE" id="PS51379"/>
    </source>
</evidence>
<accession>A0A1T4XW23</accession>
<gene>
    <name evidence="10" type="ORF">SAMN05443428_1143</name>
</gene>
<evidence type="ECO:0000313" key="11">
    <source>
        <dbReference type="Proteomes" id="UP000190105"/>
    </source>
</evidence>
<dbReference type="OrthoDB" id="9784571at2"/>
<keyword evidence="2" id="KW-0963">Cytoplasm</keyword>
<dbReference type="GO" id="GO:0051539">
    <property type="term" value="F:4 iron, 4 sulfur cluster binding"/>
    <property type="evidence" value="ECO:0007669"/>
    <property type="project" value="UniProtKB-KW"/>
</dbReference>
<dbReference type="Gene3D" id="3.30.70.20">
    <property type="match status" value="1"/>
</dbReference>
<dbReference type="Pfam" id="PF13484">
    <property type="entry name" value="Fer4_16"/>
    <property type="match status" value="1"/>
</dbReference>
<dbReference type="InterPro" id="IPR017896">
    <property type="entry name" value="4Fe4S_Fe-S-bd"/>
</dbReference>
<name>A0A1T4XW23_9CLOT</name>
<evidence type="ECO:0000256" key="5">
    <source>
        <dbReference type="ARBA" id="ARBA00022785"/>
    </source>
</evidence>
<keyword evidence="5" id="KW-0671">Queuosine biosynthesis</keyword>
<evidence type="ECO:0000256" key="2">
    <source>
        <dbReference type="ARBA" id="ARBA00022490"/>
    </source>
</evidence>
<dbReference type="InterPro" id="IPR004453">
    <property type="entry name" value="QueG"/>
</dbReference>
<evidence type="ECO:0000256" key="3">
    <source>
        <dbReference type="ARBA" id="ARBA00022694"/>
    </source>
</evidence>
<keyword evidence="3" id="KW-0819">tRNA processing</keyword>
<keyword evidence="1" id="KW-0004">4Fe-4S</keyword>
<keyword evidence="11" id="KW-1185">Reference proteome</keyword>
<dbReference type="Proteomes" id="UP000190105">
    <property type="component" value="Unassembled WGS sequence"/>
</dbReference>
<dbReference type="AlphaFoldDB" id="A0A1T4XW23"/>
<dbReference type="InterPro" id="IPR013542">
    <property type="entry name" value="QueG_DUF1730"/>
</dbReference>
<dbReference type="NCBIfam" id="TIGR00276">
    <property type="entry name" value="tRNA epoxyqueuosine(34) reductase QueG"/>
    <property type="match status" value="1"/>
</dbReference>
<dbReference type="InterPro" id="IPR017900">
    <property type="entry name" value="4Fe4S_Fe_S_CS"/>
</dbReference>
<dbReference type="GO" id="GO:0008616">
    <property type="term" value="P:tRNA queuosine(34) biosynthetic process"/>
    <property type="evidence" value="ECO:0007669"/>
    <property type="project" value="UniProtKB-KW"/>
</dbReference>
<evidence type="ECO:0000256" key="1">
    <source>
        <dbReference type="ARBA" id="ARBA00022485"/>
    </source>
</evidence>
<protein>
    <submittedName>
        <fullName evidence="10">Epoxyqueuosine reductase</fullName>
    </submittedName>
</protein>
<evidence type="ECO:0000256" key="4">
    <source>
        <dbReference type="ARBA" id="ARBA00022723"/>
    </source>
</evidence>
<keyword evidence="4" id="KW-0479">Metal-binding</keyword>
<dbReference type="PROSITE" id="PS00198">
    <property type="entry name" value="4FE4S_FER_1"/>
    <property type="match status" value="1"/>
</dbReference>
<evidence type="ECO:0000313" key="10">
    <source>
        <dbReference type="EMBL" id="SKA93398.1"/>
    </source>
</evidence>
<evidence type="ECO:0000256" key="8">
    <source>
        <dbReference type="ARBA" id="ARBA00023014"/>
    </source>
</evidence>
<organism evidence="10 11">
    <name type="scientific">Caloramator quimbayensis</name>
    <dbReference type="NCBI Taxonomy" id="1147123"/>
    <lineage>
        <taxon>Bacteria</taxon>
        <taxon>Bacillati</taxon>
        <taxon>Bacillota</taxon>
        <taxon>Clostridia</taxon>
        <taxon>Eubacteriales</taxon>
        <taxon>Clostridiaceae</taxon>
        <taxon>Caloramator</taxon>
    </lineage>
</organism>
<keyword evidence="7" id="KW-0408">Iron</keyword>
<dbReference type="Pfam" id="PF08331">
    <property type="entry name" value="QueG_DUF1730"/>
    <property type="match status" value="1"/>
</dbReference>
<reference evidence="11" key="1">
    <citation type="submission" date="2017-02" db="EMBL/GenBank/DDBJ databases">
        <authorList>
            <person name="Varghese N."/>
            <person name="Submissions S."/>
        </authorList>
    </citation>
    <scope>NUCLEOTIDE SEQUENCE [LARGE SCALE GENOMIC DNA]</scope>
    <source>
        <strain evidence="11">USBA 833</strain>
    </source>
</reference>
<keyword evidence="8" id="KW-0411">Iron-sulfur</keyword>
<evidence type="ECO:0000256" key="7">
    <source>
        <dbReference type="ARBA" id="ARBA00023004"/>
    </source>
</evidence>
<evidence type="ECO:0000256" key="6">
    <source>
        <dbReference type="ARBA" id="ARBA00023002"/>
    </source>
</evidence>
<dbReference type="PROSITE" id="PS51379">
    <property type="entry name" value="4FE4S_FER_2"/>
    <property type="match status" value="1"/>
</dbReference>
<dbReference type="SUPFAM" id="SSF54862">
    <property type="entry name" value="4Fe-4S ferredoxins"/>
    <property type="match status" value="1"/>
</dbReference>
<dbReference type="STRING" id="1147123.SAMN05443428_1143"/>
<dbReference type="GO" id="GO:0052693">
    <property type="term" value="F:epoxyqueuosine reductase activity"/>
    <property type="evidence" value="ECO:0007669"/>
    <property type="project" value="TreeGrafter"/>
</dbReference>
<dbReference type="GO" id="GO:0046872">
    <property type="term" value="F:metal ion binding"/>
    <property type="evidence" value="ECO:0007669"/>
    <property type="project" value="UniProtKB-KW"/>
</dbReference>